<feature type="region of interest" description="Disordered" evidence="1">
    <location>
        <begin position="92"/>
        <end position="120"/>
    </location>
</feature>
<evidence type="ECO:0000256" key="1">
    <source>
        <dbReference type="SAM" id="MobiDB-lite"/>
    </source>
</evidence>
<reference evidence="2 3" key="1">
    <citation type="journal article" date="2020" name="BMC Genomics">
        <title>Intraspecific diversification of the crop wild relative Brassica cretica Lam. using demographic model selection.</title>
        <authorList>
            <person name="Kioukis A."/>
            <person name="Michalopoulou V.A."/>
            <person name="Briers L."/>
            <person name="Pirintsos S."/>
            <person name="Studholme D.J."/>
            <person name="Pavlidis P."/>
            <person name="Sarris P.F."/>
        </authorList>
    </citation>
    <scope>NUCLEOTIDE SEQUENCE [LARGE SCALE GENOMIC DNA]</scope>
    <source>
        <strain evidence="3">cv. PFS-1207/04</strain>
    </source>
</reference>
<keyword evidence="3" id="KW-1185">Reference proteome</keyword>
<proteinExistence type="predicted"/>
<comment type="caution">
    <text evidence="2">The sequence shown here is derived from an EMBL/GenBank/DDBJ whole genome shotgun (WGS) entry which is preliminary data.</text>
</comment>
<protein>
    <recommendedName>
        <fullName evidence="4">Plastid lipid-associated protein/fibrillin conserved domain-containing protein</fullName>
    </recommendedName>
</protein>
<feature type="compositionally biased region" description="Basic and acidic residues" evidence="1">
    <location>
        <begin position="106"/>
        <end position="120"/>
    </location>
</feature>
<evidence type="ECO:0000313" key="2">
    <source>
        <dbReference type="EMBL" id="KAF3530060.1"/>
    </source>
</evidence>
<evidence type="ECO:0008006" key="4">
    <source>
        <dbReference type="Google" id="ProtNLM"/>
    </source>
</evidence>
<sequence>MRIFPSFPITRVMTTLAVHIGGVKQREKAPVTELEKEVEHIFGTRSIAEDGAIDGTWRLIGSEDLDGNKIFFSIIIKEKNRNFQKRKVLLPCGQQGRGEGSQKGFGSDDSKSNSEIPRLK</sequence>
<name>A0ABQ7BD25_BRACR</name>
<accession>A0ABQ7BD25</accession>
<dbReference type="EMBL" id="QGKV02001507">
    <property type="protein sequence ID" value="KAF3530060.1"/>
    <property type="molecule type" value="Genomic_DNA"/>
</dbReference>
<organism evidence="2 3">
    <name type="scientific">Brassica cretica</name>
    <name type="common">Mustard</name>
    <dbReference type="NCBI Taxonomy" id="69181"/>
    <lineage>
        <taxon>Eukaryota</taxon>
        <taxon>Viridiplantae</taxon>
        <taxon>Streptophyta</taxon>
        <taxon>Embryophyta</taxon>
        <taxon>Tracheophyta</taxon>
        <taxon>Spermatophyta</taxon>
        <taxon>Magnoliopsida</taxon>
        <taxon>eudicotyledons</taxon>
        <taxon>Gunneridae</taxon>
        <taxon>Pentapetalae</taxon>
        <taxon>rosids</taxon>
        <taxon>malvids</taxon>
        <taxon>Brassicales</taxon>
        <taxon>Brassicaceae</taxon>
        <taxon>Brassiceae</taxon>
        <taxon>Brassica</taxon>
    </lineage>
</organism>
<dbReference type="Proteomes" id="UP000266723">
    <property type="component" value="Unassembled WGS sequence"/>
</dbReference>
<evidence type="ECO:0000313" key="3">
    <source>
        <dbReference type="Proteomes" id="UP000266723"/>
    </source>
</evidence>
<gene>
    <name evidence="2" type="ORF">DY000_02038084</name>
</gene>